<name>A0A366HTE6_9BACT</name>
<reference evidence="2 3" key="1">
    <citation type="submission" date="2018-06" db="EMBL/GenBank/DDBJ databases">
        <title>Genomic Encyclopedia of Type Strains, Phase IV (KMG-IV): sequencing the most valuable type-strain genomes for metagenomic binning, comparative biology and taxonomic classification.</title>
        <authorList>
            <person name="Goeker M."/>
        </authorList>
    </citation>
    <scope>NUCLEOTIDE SEQUENCE [LARGE SCALE GENOMIC DNA]</scope>
    <source>
        <strain evidence="2 3">DSM 25532</strain>
    </source>
</reference>
<accession>A0A366HTE6</accession>
<feature type="transmembrane region" description="Helical" evidence="1">
    <location>
        <begin position="74"/>
        <end position="100"/>
    </location>
</feature>
<keyword evidence="1" id="KW-0472">Membrane</keyword>
<dbReference type="Proteomes" id="UP000253426">
    <property type="component" value="Unassembled WGS sequence"/>
</dbReference>
<dbReference type="AlphaFoldDB" id="A0A366HTE6"/>
<keyword evidence="3" id="KW-1185">Reference proteome</keyword>
<protein>
    <submittedName>
        <fullName evidence="2">Uncharacterized protein</fullName>
    </submittedName>
</protein>
<proteinExistence type="predicted"/>
<dbReference type="EMBL" id="QNRR01000002">
    <property type="protein sequence ID" value="RBP46368.1"/>
    <property type="molecule type" value="Genomic_DNA"/>
</dbReference>
<feature type="transmembrane region" description="Helical" evidence="1">
    <location>
        <begin position="39"/>
        <end position="62"/>
    </location>
</feature>
<keyword evidence="1" id="KW-1133">Transmembrane helix</keyword>
<evidence type="ECO:0000313" key="3">
    <source>
        <dbReference type="Proteomes" id="UP000253426"/>
    </source>
</evidence>
<sequence length="104" mass="11748">MAPEKALEEWWRIVVPLVVAAVIGVALGCWVSSDLPLGCAILLSPLIPTTLWFTFGVLMAAWSRDEFFSRPYVWMWVWPLIAFLLSTPTAGVFILTRWLVKGRV</sequence>
<organism evidence="2 3">
    <name type="scientific">Roseimicrobium gellanilyticum</name>
    <dbReference type="NCBI Taxonomy" id="748857"/>
    <lineage>
        <taxon>Bacteria</taxon>
        <taxon>Pseudomonadati</taxon>
        <taxon>Verrucomicrobiota</taxon>
        <taxon>Verrucomicrobiia</taxon>
        <taxon>Verrucomicrobiales</taxon>
        <taxon>Verrucomicrobiaceae</taxon>
        <taxon>Roseimicrobium</taxon>
    </lineage>
</organism>
<dbReference type="PROSITE" id="PS51257">
    <property type="entry name" value="PROKAR_LIPOPROTEIN"/>
    <property type="match status" value="1"/>
</dbReference>
<evidence type="ECO:0000313" key="2">
    <source>
        <dbReference type="EMBL" id="RBP46368.1"/>
    </source>
</evidence>
<keyword evidence="1" id="KW-0812">Transmembrane</keyword>
<feature type="transmembrane region" description="Helical" evidence="1">
    <location>
        <begin position="13"/>
        <end position="32"/>
    </location>
</feature>
<gene>
    <name evidence="2" type="ORF">DES53_102759</name>
</gene>
<comment type="caution">
    <text evidence="2">The sequence shown here is derived from an EMBL/GenBank/DDBJ whole genome shotgun (WGS) entry which is preliminary data.</text>
</comment>
<evidence type="ECO:0000256" key="1">
    <source>
        <dbReference type="SAM" id="Phobius"/>
    </source>
</evidence>